<feature type="signal peptide" evidence="1">
    <location>
        <begin position="1"/>
        <end position="21"/>
    </location>
</feature>
<evidence type="ECO:0000313" key="3">
    <source>
        <dbReference type="EMBL" id="PCJ26374.1"/>
    </source>
</evidence>
<name>A0A2A5B471_9GAMM</name>
<dbReference type="Pfam" id="PF13847">
    <property type="entry name" value="Methyltransf_31"/>
    <property type="match status" value="1"/>
</dbReference>
<dbReference type="Proteomes" id="UP000218327">
    <property type="component" value="Unassembled WGS sequence"/>
</dbReference>
<keyword evidence="1" id="KW-0732">Signal</keyword>
<proteinExistence type="predicted"/>
<comment type="caution">
    <text evidence="3">The sequence shown here is derived from an EMBL/GenBank/DDBJ whole genome shotgun (WGS) entry which is preliminary data.</text>
</comment>
<dbReference type="GO" id="GO:0032259">
    <property type="term" value="P:methylation"/>
    <property type="evidence" value="ECO:0007669"/>
    <property type="project" value="UniProtKB-KW"/>
</dbReference>
<feature type="chain" id="PRO_5012042971" evidence="1">
    <location>
        <begin position="22"/>
        <end position="252"/>
    </location>
</feature>
<dbReference type="InterPro" id="IPR029063">
    <property type="entry name" value="SAM-dependent_MTases_sf"/>
</dbReference>
<dbReference type="GO" id="GO:0008168">
    <property type="term" value="F:methyltransferase activity"/>
    <property type="evidence" value="ECO:0007669"/>
    <property type="project" value="UniProtKB-KW"/>
</dbReference>
<dbReference type="Gene3D" id="3.40.50.150">
    <property type="entry name" value="Vaccinia Virus protein VP39"/>
    <property type="match status" value="1"/>
</dbReference>
<dbReference type="CDD" id="cd02440">
    <property type="entry name" value="AdoMet_MTases"/>
    <property type="match status" value="1"/>
</dbReference>
<organism evidence="3 4">
    <name type="scientific">SAR86 cluster bacterium</name>
    <dbReference type="NCBI Taxonomy" id="2030880"/>
    <lineage>
        <taxon>Bacteria</taxon>
        <taxon>Pseudomonadati</taxon>
        <taxon>Pseudomonadota</taxon>
        <taxon>Gammaproteobacteria</taxon>
        <taxon>SAR86 cluster</taxon>
    </lineage>
</organism>
<dbReference type="EMBL" id="NVVJ01000011">
    <property type="protein sequence ID" value="PCJ26374.1"/>
    <property type="molecule type" value="Genomic_DNA"/>
</dbReference>
<protein>
    <submittedName>
        <fullName evidence="3">SAM-dependent methyltransferase</fullName>
    </submittedName>
</protein>
<gene>
    <name evidence="3" type="ORF">COA96_05055</name>
</gene>
<keyword evidence="3" id="KW-0489">Methyltransferase</keyword>
<feature type="domain" description="Methyltransferase" evidence="2">
    <location>
        <begin position="61"/>
        <end position="196"/>
    </location>
</feature>
<dbReference type="AlphaFoldDB" id="A0A2A5B471"/>
<keyword evidence="3" id="KW-0808">Transferase</keyword>
<sequence length="252" mass="28064">MKHFTKICFGLLILLASTAHINALDTEALLRAISGSDREVTDYARDAARKPVEVLNFLGLEAGMTVLDLYAAGGYYTFILSKAVGPDGIVYAQNTPRGLRFEEDRQNITQGEALDTKIQRGELNNVTQIVRPLREIDLPENSLDMVIIAQTLHDSYNPNPQRALEMLLQIKALVKPGGVVGITDHVGVAGRNNRELHRMQTQQAIDVAEQAGFTVEVSDLLHSPNDDHRRSIFDPSLNRNTDRFLLKLRKPL</sequence>
<reference evidence="4" key="1">
    <citation type="submission" date="2017-08" db="EMBL/GenBank/DDBJ databases">
        <title>A dynamic microbial community with high functional redundancy inhabits the cold, oxic subseafloor aquifer.</title>
        <authorList>
            <person name="Tully B.J."/>
            <person name="Wheat C.G."/>
            <person name="Glazer B.T."/>
            <person name="Huber J.A."/>
        </authorList>
    </citation>
    <scope>NUCLEOTIDE SEQUENCE [LARGE SCALE GENOMIC DNA]</scope>
</reference>
<dbReference type="InterPro" id="IPR025714">
    <property type="entry name" value="Methyltranfer_dom"/>
</dbReference>
<accession>A0A2A5B471</accession>
<dbReference type="SUPFAM" id="SSF53335">
    <property type="entry name" value="S-adenosyl-L-methionine-dependent methyltransferases"/>
    <property type="match status" value="1"/>
</dbReference>
<evidence type="ECO:0000313" key="4">
    <source>
        <dbReference type="Proteomes" id="UP000218327"/>
    </source>
</evidence>
<evidence type="ECO:0000259" key="2">
    <source>
        <dbReference type="Pfam" id="PF13847"/>
    </source>
</evidence>
<evidence type="ECO:0000256" key="1">
    <source>
        <dbReference type="SAM" id="SignalP"/>
    </source>
</evidence>